<dbReference type="InterPro" id="IPR029063">
    <property type="entry name" value="SAM-dependent_MTases_sf"/>
</dbReference>
<proteinExistence type="predicted"/>
<keyword evidence="2" id="KW-0489">Methyltransferase</keyword>
<organism evidence="2 3">
    <name type="scientific">Mycolicibacterium hippocampi</name>
    <dbReference type="NCBI Taxonomy" id="659824"/>
    <lineage>
        <taxon>Bacteria</taxon>
        <taxon>Bacillati</taxon>
        <taxon>Actinomycetota</taxon>
        <taxon>Actinomycetes</taxon>
        <taxon>Mycobacteriales</taxon>
        <taxon>Mycobacteriaceae</taxon>
        <taxon>Mycolicibacterium</taxon>
    </lineage>
</organism>
<dbReference type="AlphaFoldDB" id="A0A7I9ZGY5"/>
<dbReference type="InterPro" id="IPR013216">
    <property type="entry name" value="Methyltransf_11"/>
</dbReference>
<reference evidence="2 3" key="1">
    <citation type="journal article" date="2019" name="Emerg. Microbes Infect.">
        <title>Comprehensive subspecies identification of 175 nontuberculous mycobacteria species based on 7547 genomic profiles.</title>
        <authorList>
            <person name="Matsumoto Y."/>
            <person name="Kinjo T."/>
            <person name="Motooka D."/>
            <person name="Nabeya D."/>
            <person name="Jung N."/>
            <person name="Uechi K."/>
            <person name="Horii T."/>
            <person name="Iida T."/>
            <person name="Fujita J."/>
            <person name="Nakamura S."/>
        </authorList>
    </citation>
    <scope>NUCLEOTIDE SEQUENCE [LARGE SCALE GENOMIC DNA]</scope>
    <source>
        <strain evidence="2 3">JCM 30996</strain>
    </source>
</reference>
<accession>A0A7I9ZGY5</accession>
<dbReference type="GO" id="GO:0032259">
    <property type="term" value="P:methylation"/>
    <property type="evidence" value="ECO:0007669"/>
    <property type="project" value="UniProtKB-KW"/>
</dbReference>
<keyword evidence="2" id="KW-0808">Transferase</keyword>
<dbReference type="EMBL" id="BLLB01000002">
    <property type="protein sequence ID" value="GFG99867.1"/>
    <property type="molecule type" value="Genomic_DNA"/>
</dbReference>
<sequence length="328" mass="36365">MPPCARRELAYRAVTYPAGQASHCGRSVRALPLITPIALPCMQAAVLDPLAPTPRGTWSGRGVRVTRRHGPHRPHTDAATMCAPRFCVQRHGRTVIVEHDLTPEEICDELTVMLAESGTLRGRAEFEMVFTGIVRSTIDGALPAWLRFYRNSLDQLESDRAPFAPIHARAASQVRGHHVIDLGSCFGFFPLRLAQQRIEVLATDLSLQTMQLLDRVSTRLQRPLSTLACDATAVPLPDRTADTVTALHLIEHLPVDAAEAALDEAVRLARRRVVIAVPFEDELGDCYGHVQQFDRPSLELMAQRACGRHRGITARIHTFHGGWLILDR</sequence>
<dbReference type="Pfam" id="PF08241">
    <property type="entry name" value="Methyltransf_11"/>
    <property type="match status" value="1"/>
</dbReference>
<protein>
    <submittedName>
        <fullName evidence="2">SAM-dependent methyltransferase</fullName>
    </submittedName>
</protein>
<dbReference type="SUPFAM" id="SSF53335">
    <property type="entry name" value="S-adenosyl-L-methionine-dependent methyltransferases"/>
    <property type="match status" value="1"/>
</dbReference>
<keyword evidence="3" id="KW-1185">Reference proteome</keyword>
<evidence type="ECO:0000313" key="3">
    <source>
        <dbReference type="Proteomes" id="UP000465304"/>
    </source>
</evidence>
<dbReference type="Proteomes" id="UP000465304">
    <property type="component" value="Unassembled WGS sequence"/>
</dbReference>
<dbReference type="GO" id="GO:0008757">
    <property type="term" value="F:S-adenosylmethionine-dependent methyltransferase activity"/>
    <property type="evidence" value="ECO:0007669"/>
    <property type="project" value="InterPro"/>
</dbReference>
<comment type="caution">
    <text evidence="2">The sequence shown here is derived from an EMBL/GenBank/DDBJ whole genome shotgun (WGS) entry which is preliminary data.</text>
</comment>
<evidence type="ECO:0000313" key="2">
    <source>
        <dbReference type="EMBL" id="GFG99867.1"/>
    </source>
</evidence>
<dbReference type="Gene3D" id="3.40.50.150">
    <property type="entry name" value="Vaccinia Virus protein VP39"/>
    <property type="match status" value="1"/>
</dbReference>
<evidence type="ECO:0000259" key="1">
    <source>
        <dbReference type="Pfam" id="PF08241"/>
    </source>
</evidence>
<dbReference type="NCBIfam" id="NF041255">
    <property type="entry name" value="mycofact_MftM"/>
    <property type="match status" value="1"/>
</dbReference>
<feature type="domain" description="Methyltransferase type 11" evidence="1">
    <location>
        <begin position="181"/>
        <end position="272"/>
    </location>
</feature>
<gene>
    <name evidence="2" type="ORF">MHIP_03510</name>
</gene>
<name>A0A7I9ZGY5_9MYCO</name>